<reference evidence="4" key="1">
    <citation type="journal article" date="2008" name="J. Bacteriol.">
        <title>Genome sequence of the fish pathogen Renibacterium salmoninarum suggests reductive evolution away from an environmental Arthrobacter ancestor.</title>
        <authorList>
            <person name="Wiens G.D."/>
            <person name="Rockey D.D."/>
            <person name="Wu Z."/>
            <person name="Chang J."/>
            <person name="Levy R."/>
            <person name="Crane S."/>
            <person name="Chen D.S."/>
            <person name="Capri G.R."/>
            <person name="Burnett J.R."/>
            <person name="Sudheesh P.S."/>
            <person name="Schipma M.J."/>
            <person name="Burd H."/>
            <person name="Bhattacharyya A."/>
            <person name="Rhodes L.D."/>
            <person name="Kaul R."/>
            <person name="Strom M.S."/>
        </authorList>
    </citation>
    <scope>NUCLEOTIDE SEQUENCE [LARGE SCALE GENOMIC DNA]</scope>
    <source>
        <strain evidence="4">ATCC 33209 / DSM 20767 / JCM 11484 / NBRC 15589 / NCIMB 2235</strain>
    </source>
</reference>
<evidence type="ECO:0000313" key="3">
    <source>
        <dbReference type="EMBL" id="ABY24028.1"/>
    </source>
</evidence>
<dbReference type="InterPro" id="IPR023582">
    <property type="entry name" value="Impact"/>
</dbReference>
<dbReference type="GO" id="GO:0006446">
    <property type="term" value="P:regulation of translational initiation"/>
    <property type="evidence" value="ECO:0007669"/>
    <property type="project" value="TreeGrafter"/>
</dbReference>
<organism evidence="3 4">
    <name type="scientific">Renibacterium salmoninarum (strain ATCC 33209 / DSM 20767 / JCM 11484 / NBRC 15589 / NCIMB 2235)</name>
    <dbReference type="NCBI Taxonomy" id="288705"/>
    <lineage>
        <taxon>Bacteria</taxon>
        <taxon>Bacillati</taxon>
        <taxon>Actinomycetota</taxon>
        <taxon>Actinomycetes</taxon>
        <taxon>Micrococcales</taxon>
        <taxon>Micrococcaceae</taxon>
        <taxon>Renibacterium</taxon>
    </lineage>
</organism>
<proteinExistence type="inferred from homology"/>
<dbReference type="STRING" id="288705.RSal33209_2297"/>
<evidence type="ECO:0000313" key="4">
    <source>
        <dbReference type="Proteomes" id="UP000002007"/>
    </source>
</evidence>
<evidence type="ECO:0000259" key="2">
    <source>
        <dbReference type="Pfam" id="PF01205"/>
    </source>
</evidence>
<dbReference type="InterPro" id="IPR036956">
    <property type="entry name" value="Impact_N_sf"/>
</dbReference>
<comment type="similarity">
    <text evidence="1">Belongs to the IMPACT family.</text>
</comment>
<dbReference type="GO" id="GO:0005737">
    <property type="term" value="C:cytoplasm"/>
    <property type="evidence" value="ECO:0007669"/>
    <property type="project" value="TreeGrafter"/>
</dbReference>
<gene>
    <name evidence="3" type="ordered locus">RSal33209_2297</name>
</gene>
<dbReference type="InterPro" id="IPR001498">
    <property type="entry name" value="Impact_N"/>
</dbReference>
<dbReference type="AlphaFoldDB" id="A9WT90"/>
<dbReference type="InterPro" id="IPR020568">
    <property type="entry name" value="Ribosomal_Su5_D2-typ_SF"/>
</dbReference>
<protein>
    <recommendedName>
        <fullName evidence="2">Impact N-terminal domain-containing protein</fullName>
    </recommendedName>
</protein>
<dbReference type="PANTHER" id="PTHR16301">
    <property type="entry name" value="IMPACT-RELATED"/>
    <property type="match status" value="1"/>
</dbReference>
<dbReference type="EMBL" id="CP000910">
    <property type="protein sequence ID" value="ABY24028.1"/>
    <property type="molecule type" value="Genomic_DNA"/>
</dbReference>
<dbReference type="HOGENOM" id="CLU_083552_2_0_11"/>
<feature type="domain" description="Impact N-terminal" evidence="2">
    <location>
        <begin position="2"/>
        <end position="98"/>
    </location>
</feature>
<dbReference type="eggNOG" id="COG1739">
    <property type="taxonomic scope" value="Bacteria"/>
</dbReference>
<name>A9WT90_RENSM</name>
<sequence>MIATARQDFPDAGHHCSAYLLGPRREIQRSNDDGEPSGTAGEPILEVLISRSAAPAGALEGRSDLSDVCAVVVRYFGGTLLGTGGLIRAYSEAAAAALNQERLVTRQEMTQFRIVVPHATVGQYRHELERSGHKITAIRYSERAELDFVAFAQPETYTLAQNLIHSVDRATAGVLTKLETIGSQWADV</sequence>
<dbReference type="Gene3D" id="3.30.230.30">
    <property type="entry name" value="Impact, N-terminal domain"/>
    <property type="match status" value="1"/>
</dbReference>
<dbReference type="PANTHER" id="PTHR16301:SF20">
    <property type="entry name" value="IMPACT FAMILY MEMBER YIGZ"/>
    <property type="match status" value="1"/>
</dbReference>
<dbReference type="Pfam" id="PF01205">
    <property type="entry name" value="Impact_N"/>
    <property type="match status" value="1"/>
</dbReference>
<dbReference type="RefSeq" id="WP_012245693.1">
    <property type="nucleotide sequence ID" value="NC_010168.1"/>
</dbReference>
<keyword evidence="4" id="KW-1185">Reference proteome</keyword>
<accession>A9WT90</accession>
<evidence type="ECO:0000256" key="1">
    <source>
        <dbReference type="ARBA" id="ARBA00007665"/>
    </source>
</evidence>
<dbReference type="SUPFAM" id="SSF54211">
    <property type="entry name" value="Ribosomal protein S5 domain 2-like"/>
    <property type="match status" value="1"/>
</dbReference>
<dbReference type="Proteomes" id="UP000002007">
    <property type="component" value="Chromosome"/>
</dbReference>
<dbReference type="KEGG" id="rsa:RSal33209_2297"/>